<dbReference type="RefSeq" id="WP_073476913.1">
    <property type="nucleotide sequence ID" value="NZ_FQZU01000018.1"/>
</dbReference>
<dbReference type="STRING" id="1121393.SAMN02745216_02929"/>
<evidence type="ECO:0000256" key="3">
    <source>
        <dbReference type="ARBA" id="ARBA00038374"/>
    </source>
</evidence>
<dbReference type="InterPro" id="IPR032525">
    <property type="entry name" value="Peptidase_U32_C"/>
</dbReference>
<dbReference type="PROSITE" id="PS01276">
    <property type="entry name" value="PEPTIDASE_U32"/>
    <property type="match status" value="1"/>
</dbReference>
<proteinExistence type="inferred from homology"/>
<feature type="domain" description="Peptidase family U32 C-terminal" evidence="4">
    <location>
        <begin position="323"/>
        <end position="401"/>
    </location>
</feature>
<evidence type="ECO:0000259" key="4">
    <source>
        <dbReference type="Pfam" id="PF16325"/>
    </source>
</evidence>
<dbReference type="InterPro" id="IPR001539">
    <property type="entry name" value="Peptidase_U32"/>
</dbReference>
<comment type="similarity">
    <text evidence="3">Belongs to the peptidase U32 family.</text>
</comment>
<dbReference type="GO" id="GO:0006508">
    <property type="term" value="P:proteolysis"/>
    <property type="evidence" value="ECO:0007669"/>
    <property type="project" value="UniProtKB-KW"/>
</dbReference>
<dbReference type="OrthoDB" id="9807498at2"/>
<dbReference type="Proteomes" id="UP000183994">
    <property type="component" value="Unassembled WGS sequence"/>
</dbReference>
<dbReference type="PANTHER" id="PTHR30217">
    <property type="entry name" value="PEPTIDASE U32 FAMILY"/>
    <property type="match status" value="1"/>
</dbReference>
<name>A0A1M6PWN2_9BACT</name>
<keyword evidence="6" id="KW-1185">Reference proteome</keyword>
<dbReference type="Pfam" id="PF01136">
    <property type="entry name" value="Peptidase_U32"/>
    <property type="match status" value="1"/>
</dbReference>
<keyword evidence="1 5" id="KW-0645">Protease</keyword>
<accession>A0A1M6PWN2</accession>
<dbReference type="AlphaFoldDB" id="A0A1M6PWN2"/>
<evidence type="ECO:0000313" key="5">
    <source>
        <dbReference type="EMBL" id="SHK12296.1"/>
    </source>
</evidence>
<dbReference type="Pfam" id="PF16325">
    <property type="entry name" value="Peptidase_U32_C"/>
    <property type="match status" value="1"/>
</dbReference>
<protein>
    <submittedName>
        <fullName evidence="5">Putative protease</fullName>
    </submittedName>
</protein>
<evidence type="ECO:0000313" key="6">
    <source>
        <dbReference type="Proteomes" id="UP000183994"/>
    </source>
</evidence>
<sequence length="412" mass="46044">MTKKVELLAPAGNREKLEIAVHYGADAVYLAGKDFSLRNFSGNFTLDELGDALDYAHGQGVKVYVACNAFARNHELDAIGEYLAALSRFKPDAFIIADPGVFAIAKEAAPDVDIHVSTQANVTSIASARFWKGMGASRVILARELPLDQIREIAGQSGIEVETFVHGAMCISYSGRCLLSAFMANRDSNRGQCCHPCRWKYHVVEELRPGQYYPIVEDDRGAYIFNSRDLCLLEHLPKLIEAGICSFKIEGRMKGVNYLASVVKTYREAIDAYYDDPPGFEVRPEWLEELSRISSRKYCTGFYFGDPRDVEPNYENTSPDTIHRFAGKILGVDGDLCVLEVRNKIFQGDPIEILPRKGPAVADAVQEILGLEDRTPKELAQNNTTVLVRLSRTYSPNDLMRMGVESSYQYRE</sequence>
<dbReference type="EMBL" id="FQZU01000018">
    <property type="protein sequence ID" value="SHK12296.1"/>
    <property type="molecule type" value="Genomic_DNA"/>
</dbReference>
<reference evidence="6" key="1">
    <citation type="submission" date="2016-11" db="EMBL/GenBank/DDBJ databases">
        <authorList>
            <person name="Varghese N."/>
            <person name="Submissions S."/>
        </authorList>
    </citation>
    <scope>NUCLEOTIDE SEQUENCE [LARGE SCALE GENOMIC DNA]</scope>
    <source>
        <strain evidence="6">DSM 16219</strain>
    </source>
</reference>
<dbReference type="PANTHER" id="PTHR30217:SF6">
    <property type="entry name" value="TRNA HYDROXYLATION PROTEIN P"/>
    <property type="match status" value="1"/>
</dbReference>
<dbReference type="InterPro" id="IPR051454">
    <property type="entry name" value="RNA/ubiquinone_mod_enzymes"/>
</dbReference>
<evidence type="ECO:0000256" key="1">
    <source>
        <dbReference type="ARBA" id="ARBA00022670"/>
    </source>
</evidence>
<evidence type="ECO:0000256" key="2">
    <source>
        <dbReference type="ARBA" id="ARBA00022801"/>
    </source>
</evidence>
<dbReference type="GO" id="GO:0008233">
    <property type="term" value="F:peptidase activity"/>
    <property type="evidence" value="ECO:0007669"/>
    <property type="project" value="UniProtKB-KW"/>
</dbReference>
<dbReference type="Gene3D" id="2.40.30.10">
    <property type="entry name" value="Translation factors"/>
    <property type="match status" value="1"/>
</dbReference>
<keyword evidence="2" id="KW-0378">Hydrolase</keyword>
<gene>
    <name evidence="5" type="ORF">SAMN02745216_02929</name>
</gene>
<organism evidence="5 6">
    <name type="scientific">Desulfatibacillum alkenivorans DSM 16219</name>
    <dbReference type="NCBI Taxonomy" id="1121393"/>
    <lineage>
        <taxon>Bacteria</taxon>
        <taxon>Pseudomonadati</taxon>
        <taxon>Thermodesulfobacteriota</taxon>
        <taxon>Desulfobacteria</taxon>
        <taxon>Desulfobacterales</taxon>
        <taxon>Desulfatibacillaceae</taxon>
        <taxon>Desulfatibacillum</taxon>
    </lineage>
</organism>